<sequence length="191" mass="21253">MCIIYYNTYLLCECHGGPVTKARDNNIQYRCPDHKGKLAEADDQSIDPNTSPCLAGKEEEEIQVHTHGCPTCQPKLEGRNQYWTNEFRKLIEVNLENPPKDWAIRCFGCDVCQTVTRNVNAIYREHGIDDSRLMNESDLSDKSSSDEGLMMKGKPDEYVVQKNESSEDSSDGGLTMPLGKGKGKGKVGGSS</sequence>
<dbReference type="EMBL" id="MU004186">
    <property type="protein sequence ID" value="KAF2497539.1"/>
    <property type="molecule type" value="Genomic_DNA"/>
</dbReference>
<dbReference type="AlphaFoldDB" id="A0A6A6QZ65"/>
<feature type="compositionally biased region" description="Basic and acidic residues" evidence="1">
    <location>
        <begin position="134"/>
        <end position="145"/>
    </location>
</feature>
<proteinExistence type="predicted"/>
<keyword evidence="3" id="KW-1185">Reference proteome</keyword>
<evidence type="ECO:0000313" key="3">
    <source>
        <dbReference type="Proteomes" id="UP000799750"/>
    </source>
</evidence>
<protein>
    <submittedName>
        <fullName evidence="2">Uncharacterized protein</fullName>
    </submittedName>
</protein>
<feature type="region of interest" description="Disordered" evidence="1">
    <location>
        <begin position="134"/>
        <end position="191"/>
    </location>
</feature>
<gene>
    <name evidence="2" type="ORF">BU16DRAFT_559280</name>
</gene>
<organism evidence="2 3">
    <name type="scientific">Lophium mytilinum</name>
    <dbReference type="NCBI Taxonomy" id="390894"/>
    <lineage>
        <taxon>Eukaryota</taxon>
        <taxon>Fungi</taxon>
        <taxon>Dikarya</taxon>
        <taxon>Ascomycota</taxon>
        <taxon>Pezizomycotina</taxon>
        <taxon>Dothideomycetes</taxon>
        <taxon>Pleosporomycetidae</taxon>
        <taxon>Mytilinidiales</taxon>
        <taxon>Mytilinidiaceae</taxon>
        <taxon>Lophium</taxon>
    </lineage>
</organism>
<evidence type="ECO:0000256" key="1">
    <source>
        <dbReference type="SAM" id="MobiDB-lite"/>
    </source>
</evidence>
<accession>A0A6A6QZ65</accession>
<name>A0A6A6QZ65_9PEZI</name>
<reference evidence="2" key="1">
    <citation type="journal article" date="2020" name="Stud. Mycol.">
        <title>101 Dothideomycetes genomes: a test case for predicting lifestyles and emergence of pathogens.</title>
        <authorList>
            <person name="Haridas S."/>
            <person name="Albert R."/>
            <person name="Binder M."/>
            <person name="Bloem J."/>
            <person name="Labutti K."/>
            <person name="Salamov A."/>
            <person name="Andreopoulos B."/>
            <person name="Baker S."/>
            <person name="Barry K."/>
            <person name="Bills G."/>
            <person name="Bluhm B."/>
            <person name="Cannon C."/>
            <person name="Castanera R."/>
            <person name="Culley D."/>
            <person name="Daum C."/>
            <person name="Ezra D."/>
            <person name="Gonzalez J."/>
            <person name="Henrissat B."/>
            <person name="Kuo A."/>
            <person name="Liang C."/>
            <person name="Lipzen A."/>
            <person name="Lutzoni F."/>
            <person name="Magnuson J."/>
            <person name="Mondo S."/>
            <person name="Nolan M."/>
            <person name="Ohm R."/>
            <person name="Pangilinan J."/>
            <person name="Park H.-J."/>
            <person name="Ramirez L."/>
            <person name="Alfaro M."/>
            <person name="Sun H."/>
            <person name="Tritt A."/>
            <person name="Yoshinaga Y."/>
            <person name="Zwiers L.-H."/>
            <person name="Turgeon B."/>
            <person name="Goodwin S."/>
            <person name="Spatafora J."/>
            <person name="Crous P."/>
            <person name="Grigoriev I."/>
        </authorList>
    </citation>
    <scope>NUCLEOTIDE SEQUENCE</scope>
    <source>
        <strain evidence="2">CBS 269.34</strain>
    </source>
</reference>
<dbReference type="Proteomes" id="UP000799750">
    <property type="component" value="Unassembled WGS sequence"/>
</dbReference>
<evidence type="ECO:0000313" key="2">
    <source>
        <dbReference type="EMBL" id="KAF2497539.1"/>
    </source>
</evidence>